<reference evidence="1 2" key="1">
    <citation type="journal article" date="2015" name="Genome Biol.">
        <title>Comparative genomics of Steinernema reveals deeply conserved gene regulatory networks.</title>
        <authorList>
            <person name="Dillman A.R."/>
            <person name="Macchietto M."/>
            <person name="Porter C.F."/>
            <person name="Rogers A."/>
            <person name="Williams B."/>
            <person name="Antoshechkin I."/>
            <person name="Lee M.M."/>
            <person name="Goodwin Z."/>
            <person name="Lu X."/>
            <person name="Lewis E.E."/>
            <person name="Goodrich-Blair H."/>
            <person name="Stock S.P."/>
            <person name="Adams B.J."/>
            <person name="Sternberg P.W."/>
            <person name="Mortazavi A."/>
        </authorList>
    </citation>
    <scope>NUCLEOTIDE SEQUENCE [LARGE SCALE GENOMIC DNA]</scope>
    <source>
        <strain evidence="1 2">ALL</strain>
    </source>
</reference>
<organism evidence="1 2">
    <name type="scientific">Steinernema carpocapsae</name>
    <name type="common">Entomopathogenic nematode</name>
    <dbReference type="NCBI Taxonomy" id="34508"/>
    <lineage>
        <taxon>Eukaryota</taxon>
        <taxon>Metazoa</taxon>
        <taxon>Ecdysozoa</taxon>
        <taxon>Nematoda</taxon>
        <taxon>Chromadorea</taxon>
        <taxon>Rhabditida</taxon>
        <taxon>Tylenchina</taxon>
        <taxon>Panagrolaimomorpha</taxon>
        <taxon>Strongyloidoidea</taxon>
        <taxon>Steinernematidae</taxon>
        <taxon>Steinernema</taxon>
    </lineage>
</organism>
<accession>A0A4V6A548</accession>
<keyword evidence="2" id="KW-1185">Reference proteome</keyword>
<gene>
    <name evidence="1" type="ORF">L596_013555</name>
</gene>
<sequence length="286" mass="32324">MQIQRRPRKLRCPKKESLESLIMDTANLQASVQNVRVICLFCTDYGLAICFSTQYGWCVAKEGLIGKSFRDAMKPGNWLSVPLCPAISGSEDAFKVANWMVLGCKETSPPFNLFCRNKSSVVAVIEAMAYDNLRRVQNDFGSKFLILGTCMGQVWMPGAIEERRQDPAKMVEIYCPPRCACGGAYRSYEDPNSEVPVDHRRRDSDTTIDEFLASEDSEFQLQESLQEAPPSLKTEVSFEEDLSARISQDRTGRSPGPTQRFHFFLVLPKALPERLSKEEDSCLRPR</sequence>
<protein>
    <submittedName>
        <fullName evidence="1">Uncharacterized protein</fullName>
    </submittedName>
</protein>
<evidence type="ECO:0000313" key="2">
    <source>
        <dbReference type="Proteomes" id="UP000298663"/>
    </source>
</evidence>
<name>A0A4V6A548_STECR</name>
<dbReference type="Proteomes" id="UP000298663">
    <property type="component" value="Unassembled WGS sequence"/>
</dbReference>
<dbReference type="EMBL" id="AZBU02000003">
    <property type="protein sequence ID" value="TKR89455.1"/>
    <property type="molecule type" value="Genomic_DNA"/>
</dbReference>
<reference evidence="1 2" key="2">
    <citation type="journal article" date="2019" name="G3 (Bethesda)">
        <title>Hybrid Assembly of the Genome of the Entomopathogenic Nematode Steinernema carpocapsae Identifies the X-Chromosome.</title>
        <authorList>
            <person name="Serra L."/>
            <person name="Macchietto M."/>
            <person name="Macias-Munoz A."/>
            <person name="McGill C.J."/>
            <person name="Rodriguez I.M."/>
            <person name="Rodriguez B."/>
            <person name="Murad R."/>
            <person name="Mortazavi A."/>
        </authorList>
    </citation>
    <scope>NUCLEOTIDE SEQUENCE [LARGE SCALE GENOMIC DNA]</scope>
    <source>
        <strain evidence="1 2">ALL</strain>
    </source>
</reference>
<proteinExistence type="predicted"/>
<evidence type="ECO:0000313" key="1">
    <source>
        <dbReference type="EMBL" id="TKR89455.1"/>
    </source>
</evidence>
<comment type="caution">
    <text evidence="1">The sequence shown here is derived from an EMBL/GenBank/DDBJ whole genome shotgun (WGS) entry which is preliminary data.</text>
</comment>
<dbReference type="AlphaFoldDB" id="A0A4V6A548"/>